<proteinExistence type="predicted"/>
<accession>X7ZVQ6</accession>
<organism evidence="2">
    <name type="scientific">Mycobacterium xenopi 4042</name>
    <dbReference type="NCBI Taxonomy" id="1299334"/>
    <lineage>
        <taxon>Bacteria</taxon>
        <taxon>Bacillati</taxon>
        <taxon>Actinomycetota</taxon>
        <taxon>Actinomycetes</taxon>
        <taxon>Mycobacteriales</taxon>
        <taxon>Mycobacteriaceae</taxon>
        <taxon>Mycobacterium</taxon>
    </lineage>
</organism>
<evidence type="ECO:0000256" key="1">
    <source>
        <dbReference type="SAM" id="MobiDB-lite"/>
    </source>
</evidence>
<name>X7ZVQ6_MYCXE</name>
<gene>
    <name evidence="2" type="ORF">I553_5692</name>
</gene>
<sequence>MDVWLAAAERQRTHGDLVNLSAASQARERRPGACRGQGGAGQQPAGLHGGPWHSRTPGGHCAGIYAAAWDQRRARRRRHHHRLVGRLFARVPGVFRRWRPGRRHQPGLPVLPKHLVRAGV</sequence>
<dbReference type="EMBL" id="JAOB01000069">
    <property type="protein sequence ID" value="EUA23707.1"/>
    <property type="molecule type" value="Genomic_DNA"/>
</dbReference>
<keyword evidence="2" id="KW-0032">Aminotransferase</keyword>
<comment type="caution">
    <text evidence="2">The sequence shown here is derived from an EMBL/GenBank/DDBJ whole genome shotgun (WGS) entry which is preliminary data.</text>
</comment>
<reference evidence="2" key="1">
    <citation type="submission" date="2014-01" db="EMBL/GenBank/DDBJ databases">
        <authorList>
            <person name="Brown-Elliot B."/>
            <person name="Wallace R."/>
            <person name="Lenaerts A."/>
            <person name="Ordway D."/>
            <person name="DeGroote M.A."/>
            <person name="Parker T."/>
            <person name="Sizemore C."/>
            <person name="Tallon L.J."/>
            <person name="Sadzewicz L.K."/>
            <person name="Sengamalay N."/>
            <person name="Fraser C.M."/>
            <person name="Hine E."/>
            <person name="Shefchek K.A."/>
            <person name="Das S.P."/>
            <person name="Tettelin H."/>
        </authorList>
    </citation>
    <scope>NUCLEOTIDE SEQUENCE [LARGE SCALE GENOMIC DNA]</scope>
    <source>
        <strain evidence="2">4042</strain>
    </source>
</reference>
<feature type="region of interest" description="Disordered" evidence="1">
    <location>
        <begin position="23"/>
        <end position="55"/>
    </location>
</feature>
<dbReference type="AlphaFoldDB" id="X7ZVQ6"/>
<keyword evidence="2" id="KW-0808">Transferase</keyword>
<dbReference type="GO" id="GO:0008483">
    <property type="term" value="F:transaminase activity"/>
    <property type="evidence" value="ECO:0007669"/>
    <property type="project" value="UniProtKB-KW"/>
</dbReference>
<evidence type="ECO:0000313" key="2">
    <source>
        <dbReference type="EMBL" id="EUA23707.1"/>
    </source>
</evidence>
<protein>
    <submittedName>
        <fullName evidence="2">Aminotransferase, classes I and II domain protein</fullName>
    </submittedName>
</protein>